<dbReference type="InterPro" id="IPR050081">
    <property type="entry name" value="Ile-tRNA_ligase"/>
</dbReference>
<dbReference type="GO" id="GO:0006428">
    <property type="term" value="P:isoleucyl-tRNA aminoacylation"/>
    <property type="evidence" value="ECO:0007669"/>
    <property type="project" value="UniProtKB-UniRule"/>
</dbReference>
<evidence type="ECO:0000256" key="14">
    <source>
        <dbReference type="HAMAP-Rule" id="MF_02002"/>
    </source>
</evidence>
<dbReference type="SUPFAM" id="SSF47323">
    <property type="entry name" value="Anticodon-binding domain of a subclass of class I aminoacyl-tRNA synthetases"/>
    <property type="match status" value="1"/>
</dbReference>
<evidence type="ECO:0000256" key="6">
    <source>
        <dbReference type="ARBA" id="ARBA00022723"/>
    </source>
</evidence>
<proteinExistence type="inferred from homology"/>
<comment type="caution">
    <text evidence="18">The sequence shown here is derived from an EMBL/GenBank/DDBJ whole genome shotgun (WGS) entry which is preliminary data.</text>
</comment>
<dbReference type="InterPro" id="IPR023585">
    <property type="entry name" value="Ile-tRNA-ligase_type1"/>
</dbReference>
<dbReference type="InterPro" id="IPR014729">
    <property type="entry name" value="Rossmann-like_a/b/a_fold"/>
</dbReference>
<dbReference type="GO" id="GO:0005829">
    <property type="term" value="C:cytosol"/>
    <property type="evidence" value="ECO:0007669"/>
    <property type="project" value="TreeGrafter"/>
</dbReference>
<dbReference type="InterPro" id="IPR010663">
    <property type="entry name" value="Znf_FPG/IleRS"/>
</dbReference>
<dbReference type="GO" id="GO:0000049">
    <property type="term" value="F:tRNA binding"/>
    <property type="evidence" value="ECO:0007669"/>
    <property type="project" value="InterPro"/>
</dbReference>
<dbReference type="FunFam" id="3.40.50.620:FF:000042">
    <property type="entry name" value="Isoleucine--tRNA ligase"/>
    <property type="match status" value="1"/>
</dbReference>
<dbReference type="EMBL" id="JACHHZ010000001">
    <property type="protein sequence ID" value="MBB6091346.1"/>
    <property type="molecule type" value="Genomic_DNA"/>
</dbReference>
<evidence type="ECO:0000256" key="10">
    <source>
        <dbReference type="ARBA" id="ARBA00022917"/>
    </source>
</evidence>
<feature type="binding site" evidence="14">
    <location>
        <position position="559"/>
    </location>
    <ligand>
        <name>L-isoleucyl-5'-AMP</name>
        <dbReference type="ChEBI" id="CHEBI:178002"/>
    </ligand>
</feature>
<keyword evidence="5 14" id="KW-0436">Ligase</keyword>
<dbReference type="Pfam" id="PF08264">
    <property type="entry name" value="Anticodon_1"/>
    <property type="match status" value="1"/>
</dbReference>
<keyword evidence="8 14" id="KW-0862">Zinc</keyword>
<evidence type="ECO:0000259" key="17">
    <source>
        <dbReference type="Pfam" id="PF08264"/>
    </source>
</evidence>
<reference evidence="18 19" key="1">
    <citation type="submission" date="2020-08" db="EMBL/GenBank/DDBJ databases">
        <title>Genomic Encyclopedia of Type Strains, Phase IV (KMG-IV): sequencing the most valuable type-strain genomes for metagenomic binning, comparative biology and taxonomic classification.</title>
        <authorList>
            <person name="Goeker M."/>
        </authorList>
    </citation>
    <scope>NUCLEOTIDE SEQUENCE [LARGE SCALE GENOMIC DNA]</scope>
    <source>
        <strain evidence="18 19">DSM 26723</strain>
    </source>
</reference>
<dbReference type="InterPro" id="IPR009080">
    <property type="entry name" value="tRNAsynth_Ia_anticodon-bd"/>
</dbReference>
<comment type="function">
    <text evidence="12 14">Catalyzes the attachment of isoleucine to tRNA(Ile). As IleRS can inadvertently accommodate and process structurally similar amino acids such as valine, to avoid such errors it has two additional distinct tRNA(Ile)-dependent editing activities. One activity is designated as 'pretransfer' editing and involves the hydrolysis of activated Val-AMP. The other activity is designated 'posttransfer' editing and involves deacylation of mischarged Val-tRNA(Ile).</text>
</comment>
<dbReference type="EC" id="6.1.1.5" evidence="14"/>
<evidence type="ECO:0000256" key="3">
    <source>
        <dbReference type="ARBA" id="ARBA00011245"/>
    </source>
</evidence>
<keyword evidence="6 14" id="KW-0479">Metal-binding</keyword>
<dbReference type="Gene3D" id="3.90.740.10">
    <property type="entry name" value="Valyl/Leucyl/Isoleucyl-tRNA synthetase, editing domain"/>
    <property type="match status" value="1"/>
</dbReference>
<feature type="domain" description="Methionyl/Valyl/Leucyl/Isoleucyl-tRNA synthetase anticodon-binding" evidence="17">
    <location>
        <begin position="683"/>
        <end position="840"/>
    </location>
</feature>
<dbReference type="RefSeq" id="WP_184329150.1">
    <property type="nucleotide sequence ID" value="NZ_JACHHZ010000001.1"/>
</dbReference>
<dbReference type="InterPro" id="IPR009008">
    <property type="entry name" value="Val/Leu/Ile-tRNA-synth_edit"/>
</dbReference>
<evidence type="ECO:0000259" key="15">
    <source>
        <dbReference type="Pfam" id="PF00133"/>
    </source>
</evidence>
<evidence type="ECO:0000256" key="4">
    <source>
        <dbReference type="ARBA" id="ARBA00022490"/>
    </source>
</evidence>
<evidence type="ECO:0000256" key="5">
    <source>
        <dbReference type="ARBA" id="ARBA00022598"/>
    </source>
</evidence>
<dbReference type="PROSITE" id="PS00178">
    <property type="entry name" value="AA_TRNA_LIGASE_I"/>
    <property type="match status" value="1"/>
</dbReference>
<feature type="domain" description="Zinc finger FPG/IleRS-type" evidence="16">
    <location>
        <begin position="902"/>
        <end position="928"/>
    </location>
</feature>
<comment type="subunit">
    <text evidence="3 14">Monomer.</text>
</comment>
<comment type="domain">
    <text evidence="14">IleRS has two distinct active sites: one for aminoacylation and one for editing. The misactivated valine is translocated from the active site to the editing site, which sterically excludes the correctly activated isoleucine. The single editing site contains two valyl binding pockets, one specific for each substrate (Val-AMP or Val-tRNA(Ile)).</text>
</comment>
<dbReference type="SUPFAM" id="SSF50677">
    <property type="entry name" value="ValRS/IleRS/LeuRS editing domain"/>
    <property type="match status" value="1"/>
</dbReference>
<keyword evidence="4 14" id="KW-0963">Cytoplasm</keyword>
<feature type="binding site" evidence="14">
    <location>
        <position position="903"/>
    </location>
    <ligand>
        <name>Zn(2+)</name>
        <dbReference type="ChEBI" id="CHEBI:29105"/>
    </ligand>
</feature>
<keyword evidence="11 14" id="KW-0030">Aminoacyl-tRNA synthetase</keyword>
<feature type="domain" description="Aminoacyl-tRNA synthetase class Ia" evidence="15">
    <location>
        <begin position="27"/>
        <end position="639"/>
    </location>
</feature>
<dbReference type="Pfam" id="PF00133">
    <property type="entry name" value="tRNA-synt_1"/>
    <property type="match status" value="1"/>
</dbReference>
<dbReference type="SUPFAM" id="SSF52374">
    <property type="entry name" value="Nucleotidylyl transferase"/>
    <property type="match status" value="1"/>
</dbReference>
<dbReference type="HAMAP" id="MF_02002">
    <property type="entry name" value="Ile_tRNA_synth_type1"/>
    <property type="match status" value="1"/>
</dbReference>
<gene>
    <name evidence="14" type="primary">ileS</name>
    <name evidence="18" type="ORF">HNQ60_000192</name>
</gene>
<feature type="short sequence motif" description="'KMSKS' region" evidence="14">
    <location>
        <begin position="600"/>
        <end position="604"/>
    </location>
</feature>
<keyword evidence="10 14" id="KW-0648">Protein biosynthesis</keyword>
<feature type="binding site" evidence="14">
    <location>
        <position position="926"/>
    </location>
    <ligand>
        <name>Zn(2+)</name>
        <dbReference type="ChEBI" id="CHEBI:29105"/>
    </ligand>
</feature>
<dbReference type="NCBIfam" id="TIGR00392">
    <property type="entry name" value="ileS"/>
    <property type="match status" value="1"/>
</dbReference>
<evidence type="ECO:0000259" key="16">
    <source>
        <dbReference type="Pfam" id="PF06827"/>
    </source>
</evidence>
<evidence type="ECO:0000256" key="13">
    <source>
        <dbReference type="ARBA" id="ARBA00048359"/>
    </source>
</evidence>
<dbReference type="InterPro" id="IPR002300">
    <property type="entry name" value="aa-tRNA-synth_Ia"/>
</dbReference>
<evidence type="ECO:0000256" key="11">
    <source>
        <dbReference type="ARBA" id="ARBA00023146"/>
    </source>
</evidence>
<keyword evidence="7 14" id="KW-0547">Nucleotide-binding</keyword>
<dbReference type="GO" id="GO:0005524">
    <property type="term" value="F:ATP binding"/>
    <property type="evidence" value="ECO:0007669"/>
    <property type="project" value="UniProtKB-UniRule"/>
</dbReference>
<comment type="catalytic activity">
    <reaction evidence="13 14">
        <text>tRNA(Ile) + L-isoleucine + ATP = L-isoleucyl-tRNA(Ile) + AMP + diphosphate</text>
        <dbReference type="Rhea" id="RHEA:11060"/>
        <dbReference type="Rhea" id="RHEA-COMP:9666"/>
        <dbReference type="Rhea" id="RHEA-COMP:9695"/>
        <dbReference type="ChEBI" id="CHEBI:30616"/>
        <dbReference type="ChEBI" id="CHEBI:33019"/>
        <dbReference type="ChEBI" id="CHEBI:58045"/>
        <dbReference type="ChEBI" id="CHEBI:78442"/>
        <dbReference type="ChEBI" id="CHEBI:78528"/>
        <dbReference type="ChEBI" id="CHEBI:456215"/>
        <dbReference type="EC" id="6.1.1.5"/>
    </reaction>
</comment>
<feature type="short sequence motif" description="'HIGH' region" evidence="14">
    <location>
        <begin position="57"/>
        <end position="67"/>
    </location>
</feature>
<accession>A0A841HF14</accession>
<dbReference type="CDD" id="cd07960">
    <property type="entry name" value="Anticodon_Ia_Ile_BEm"/>
    <property type="match status" value="1"/>
</dbReference>
<dbReference type="PANTHER" id="PTHR42765">
    <property type="entry name" value="SOLEUCYL-TRNA SYNTHETASE"/>
    <property type="match status" value="1"/>
</dbReference>
<feature type="binding site" evidence="14">
    <location>
        <position position="923"/>
    </location>
    <ligand>
        <name>Zn(2+)</name>
        <dbReference type="ChEBI" id="CHEBI:29105"/>
    </ligand>
</feature>
<dbReference type="AlphaFoldDB" id="A0A841HF14"/>
<evidence type="ECO:0000256" key="9">
    <source>
        <dbReference type="ARBA" id="ARBA00022840"/>
    </source>
</evidence>
<dbReference type="CDD" id="cd00818">
    <property type="entry name" value="IleRS_core"/>
    <property type="match status" value="1"/>
</dbReference>
<name>A0A841HF14_9GAMM</name>
<comment type="subcellular location">
    <subcellularLocation>
        <location evidence="1 14">Cytoplasm</location>
    </subcellularLocation>
</comment>
<sequence>MEYKDTLNLPQTDFPMKADLARREPDMLKWWEENSIYAKLREVAQGRPTFILADGPPYANGAIHLGHSINKVLKDVVVKSRTLDGYDAPYVPGWDCHGLPIEHQIEKARGKEVKSLDARAFRQACREYAMEQVNIQREDFKRLGVMGDWDRPYMTMQPRYEAEQLRAFARIWRNGHVYKGLKPVHWCLDCRSALAEAEVEYEDKNSPAIDVRFAVKDTADLAKRFGAQGSSASRASLVIWTTTPWTLPANQAVALGADIKYSLIDTGSELLVLASELAEAVLKRADVTDSKVLAQAAGSALEGLLLAHPFYERAVPVILGEHVTLDAGTGAVHTAPGHGHEDYVVGLKYKLKIDNPVGSDGRFVAGTPLFEGERVFDANKHVIEVLKERGALLHEETLRHSYPHCWRHKTPVIFRATAQWFISMEQKGLRQSALREIGKVKWMPGWGERRIGNMIADRPDWVISRQRTWGVPIALFTHKATGEAHPRSADLLDQVATLVEKDGIDAWADLDPAKLLGAEAEQYEKVTDIMDVWFDSGVMHHCVTQARPEITAPADLYLEGSDQHRGWFHSSLLTSAAMYDRAPYRAVLTHGFTIDEKGRKMSKSLGNVIVPQKVFNSLGADVLRLWIAATDYSNEMSLSDEILKRVAESYRRIRNTARFLLGNLAGFDPATDAMALDDLVAVDRWALWRTQQLQEEVVAAYRDYQFHLIYQKVHNFCSVDLGGFYLDVLKDRLYTTPAKSAARRSAQTAMYWIAEAMARWIAPILSFTGEEIWRHLSPTTAAGKRGQSVFFETWAQFPQGAAVRPTVDWDAILELRSAVAREIERLRNSGAIGASLDAEVDLYCAPALLQTLKPFGEELRFVFITSGARVHPSEGRPAEAAPAQEDESNAAWILVRPTEAAKCVRCWHKRPDVGQSTKHPELCGRCVTNIETAGEVRKYT</sequence>
<feature type="binding site" evidence="14">
    <location>
        <position position="906"/>
    </location>
    <ligand>
        <name>Zn(2+)</name>
        <dbReference type="ChEBI" id="CHEBI:29105"/>
    </ligand>
</feature>
<dbReference type="Gene3D" id="3.40.50.620">
    <property type="entry name" value="HUPs"/>
    <property type="match status" value="2"/>
</dbReference>
<keyword evidence="19" id="KW-1185">Reference proteome</keyword>
<evidence type="ECO:0000256" key="2">
    <source>
        <dbReference type="ARBA" id="ARBA00006887"/>
    </source>
</evidence>
<dbReference type="Gene3D" id="1.10.730.20">
    <property type="match status" value="1"/>
</dbReference>
<dbReference type="InterPro" id="IPR001412">
    <property type="entry name" value="aa-tRNA-synth_I_CS"/>
</dbReference>
<dbReference type="GO" id="GO:0008270">
    <property type="term" value="F:zinc ion binding"/>
    <property type="evidence" value="ECO:0007669"/>
    <property type="project" value="UniProtKB-UniRule"/>
</dbReference>
<dbReference type="PRINTS" id="PR00984">
    <property type="entry name" value="TRNASYNTHILE"/>
</dbReference>
<comment type="cofactor">
    <cofactor evidence="14">
        <name>Zn(2+)</name>
        <dbReference type="ChEBI" id="CHEBI:29105"/>
    </cofactor>
    <text evidence="14">Binds 1 zinc ion per subunit.</text>
</comment>
<protein>
    <recommendedName>
        <fullName evidence="14">Isoleucine--tRNA ligase</fullName>
        <ecNumber evidence="14">6.1.1.5</ecNumber>
    </recommendedName>
    <alternativeName>
        <fullName evidence="14">Isoleucyl-tRNA synthetase</fullName>
        <shortName evidence="14">IleRS</shortName>
    </alternativeName>
</protein>
<evidence type="ECO:0000256" key="1">
    <source>
        <dbReference type="ARBA" id="ARBA00004496"/>
    </source>
</evidence>
<evidence type="ECO:0000256" key="7">
    <source>
        <dbReference type="ARBA" id="ARBA00022741"/>
    </source>
</evidence>
<keyword evidence="9 14" id="KW-0067">ATP-binding</keyword>
<evidence type="ECO:0000256" key="8">
    <source>
        <dbReference type="ARBA" id="ARBA00022833"/>
    </source>
</evidence>
<dbReference type="InterPro" id="IPR013155">
    <property type="entry name" value="M/V/L/I-tRNA-synth_anticd-bd"/>
</dbReference>
<dbReference type="GO" id="GO:0002161">
    <property type="term" value="F:aminoacyl-tRNA deacylase activity"/>
    <property type="evidence" value="ECO:0007669"/>
    <property type="project" value="InterPro"/>
</dbReference>
<evidence type="ECO:0000313" key="18">
    <source>
        <dbReference type="EMBL" id="MBB6091346.1"/>
    </source>
</evidence>
<dbReference type="GO" id="GO:0004822">
    <property type="term" value="F:isoleucine-tRNA ligase activity"/>
    <property type="evidence" value="ECO:0007669"/>
    <property type="project" value="UniProtKB-UniRule"/>
</dbReference>
<dbReference type="FunFam" id="3.40.50.620:FF:000048">
    <property type="entry name" value="Isoleucine--tRNA ligase"/>
    <property type="match status" value="1"/>
</dbReference>
<organism evidence="18 19">
    <name type="scientific">Povalibacter uvarum</name>
    <dbReference type="NCBI Taxonomy" id="732238"/>
    <lineage>
        <taxon>Bacteria</taxon>
        <taxon>Pseudomonadati</taxon>
        <taxon>Pseudomonadota</taxon>
        <taxon>Gammaproteobacteria</taxon>
        <taxon>Steroidobacterales</taxon>
        <taxon>Steroidobacteraceae</taxon>
        <taxon>Povalibacter</taxon>
    </lineage>
</organism>
<dbReference type="InterPro" id="IPR033708">
    <property type="entry name" value="Anticodon_Ile_BEm"/>
</dbReference>
<comment type="similarity">
    <text evidence="2 14">Belongs to the class-I aminoacyl-tRNA synthetase family. IleS type 1 subfamily.</text>
</comment>
<evidence type="ECO:0000256" key="12">
    <source>
        <dbReference type="ARBA" id="ARBA00025217"/>
    </source>
</evidence>
<evidence type="ECO:0000313" key="19">
    <source>
        <dbReference type="Proteomes" id="UP000588068"/>
    </source>
</evidence>
<dbReference type="Pfam" id="PF06827">
    <property type="entry name" value="zf-FPG_IleRS"/>
    <property type="match status" value="1"/>
</dbReference>
<feature type="binding site" evidence="14">
    <location>
        <position position="603"/>
    </location>
    <ligand>
        <name>ATP</name>
        <dbReference type="ChEBI" id="CHEBI:30616"/>
    </ligand>
</feature>
<dbReference type="PANTHER" id="PTHR42765:SF1">
    <property type="entry name" value="ISOLEUCINE--TRNA LIGASE, MITOCHONDRIAL"/>
    <property type="match status" value="1"/>
</dbReference>
<dbReference type="FunFam" id="1.10.730.20:FF:000001">
    <property type="entry name" value="Isoleucine--tRNA ligase"/>
    <property type="match status" value="1"/>
</dbReference>
<dbReference type="Proteomes" id="UP000588068">
    <property type="component" value="Unassembled WGS sequence"/>
</dbReference>
<dbReference type="InterPro" id="IPR002301">
    <property type="entry name" value="Ile-tRNA-ligase"/>
</dbReference>